<evidence type="ECO:0000313" key="1">
    <source>
        <dbReference type="EMBL" id="SVC84300.1"/>
    </source>
</evidence>
<organism evidence="1">
    <name type="scientific">marine metagenome</name>
    <dbReference type="NCBI Taxonomy" id="408172"/>
    <lineage>
        <taxon>unclassified sequences</taxon>
        <taxon>metagenomes</taxon>
        <taxon>ecological metagenomes</taxon>
    </lineage>
</organism>
<accession>A0A382QH98</accession>
<gene>
    <name evidence="1" type="ORF">METZ01_LOCUS337154</name>
</gene>
<proteinExistence type="predicted"/>
<reference evidence="1" key="1">
    <citation type="submission" date="2018-05" db="EMBL/GenBank/DDBJ databases">
        <authorList>
            <person name="Lanie J.A."/>
            <person name="Ng W.-L."/>
            <person name="Kazmierczak K.M."/>
            <person name="Andrzejewski T.M."/>
            <person name="Davidsen T.M."/>
            <person name="Wayne K.J."/>
            <person name="Tettelin H."/>
            <person name="Glass J.I."/>
            <person name="Rusch D."/>
            <person name="Podicherti R."/>
            <person name="Tsui H.-C.T."/>
            <person name="Winkler M.E."/>
        </authorList>
    </citation>
    <scope>NUCLEOTIDE SEQUENCE</scope>
</reference>
<dbReference type="AlphaFoldDB" id="A0A382QH98"/>
<dbReference type="EMBL" id="UINC01114173">
    <property type="protein sequence ID" value="SVC84300.1"/>
    <property type="molecule type" value="Genomic_DNA"/>
</dbReference>
<protein>
    <submittedName>
        <fullName evidence="1">Uncharacterized protein</fullName>
    </submittedName>
</protein>
<name>A0A382QH98_9ZZZZ</name>
<sequence length="27" mass="3158">MGISHHYNAYIASAYQWRNAFPLSVFL</sequence>
<feature type="non-terminal residue" evidence="1">
    <location>
        <position position="27"/>
    </location>
</feature>